<dbReference type="GO" id="GO:0016787">
    <property type="term" value="F:hydrolase activity"/>
    <property type="evidence" value="ECO:0007669"/>
    <property type="project" value="UniProtKB-KW"/>
</dbReference>
<dbReference type="InterPro" id="IPR036866">
    <property type="entry name" value="RibonucZ/Hydroxyglut_hydro"/>
</dbReference>
<name>A0A0F9HDU4_9ZZZZ</name>
<dbReference type="GO" id="GO:0046872">
    <property type="term" value="F:metal ion binding"/>
    <property type="evidence" value="ECO:0007669"/>
    <property type="project" value="UniProtKB-KW"/>
</dbReference>
<organism evidence="2">
    <name type="scientific">marine sediment metagenome</name>
    <dbReference type="NCBI Taxonomy" id="412755"/>
    <lineage>
        <taxon>unclassified sequences</taxon>
        <taxon>metagenomes</taxon>
        <taxon>ecological metagenomes</taxon>
    </lineage>
</organism>
<feature type="domain" description="Metallo-beta-lactamase" evidence="1">
    <location>
        <begin position="21"/>
        <end position="225"/>
    </location>
</feature>
<dbReference type="PANTHER" id="PTHR42663:SF6">
    <property type="entry name" value="HYDROLASE C777.06C-RELATED"/>
    <property type="match status" value="1"/>
</dbReference>
<dbReference type="AlphaFoldDB" id="A0A0F9HDU4"/>
<dbReference type="EMBL" id="LAZR01023045">
    <property type="protein sequence ID" value="KKL79855.1"/>
    <property type="molecule type" value="Genomic_DNA"/>
</dbReference>
<gene>
    <name evidence="2" type="ORF">LCGC14_2010680</name>
</gene>
<dbReference type="SUPFAM" id="SSF56281">
    <property type="entry name" value="Metallo-hydrolase/oxidoreductase"/>
    <property type="match status" value="1"/>
</dbReference>
<sequence>MTKLNFIGTGSAFVSYKKNWQSNVLVSRNGKALMIDLGGDARHALEDVGLKARDIDSVFLTHFHADHIGSLEWLAFCTYFDPTAKRPKLYVRDDKFAQWVWGSIRNGVQSIEHTGTSLESFFELCITDESFEWEGLNFEVVQTMHTMNYNSFNPSYGLRFDLNGKAAFFSGDTQFAPSQYMKILEADDIIFHDCETSPFESGVHSYYKKLFDLPEEIKKKIWLYHYDDKPFDAVEEGFQGWIERGQMFEYQNIQIK</sequence>
<dbReference type="InterPro" id="IPR001279">
    <property type="entry name" value="Metallo-B-lactamas"/>
</dbReference>
<reference evidence="2" key="1">
    <citation type="journal article" date="2015" name="Nature">
        <title>Complex archaea that bridge the gap between prokaryotes and eukaryotes.</title>
        <authorList>
            <person name="Spang A."/>
            <person name="Saw J.H."/>
            <person name="Jorgensen S.L."/>
            <person name="Zaremba-Niedzwiedzka K."/>
            <person name="Martijn J."/>
            <person name="Lind A.E."/>
            <person name="van Eijk R."/>
            <person name="Schleper C."/>
            <person name="Guy L."/>
            <person name="Ettema T.J."/>
        </authorList>
    </citation>
    <scope>NUCLEOTIDE SEQUENCE</scope>
</reference>
<comment type="caution">
    <text evidence="2">The sequence shown here is derived from an EMBL/GenBank/DDBJ whole genome shotgun (WGS) entry which is preliminary data.</text>
</comment>
<dbReference type="SMART" id="SM00849">
    <property type="entry name" value="Lactamase_B"/>
    <property type="match status" value="1"/>
</dbReference>
<dbReference type="PANTHER" id="PTHR42663">
    <property type="entry name" value="HYDROLASE C777.06C-RELATED-RELATED"/>
    <property type="match status" value="1"/>
</dbReference>
<accession>A0A0F9HDU4</accession>
<evidence type="ECO:0000259" key="1">
    <source>
        <dbReference type="SMART" id="SM00849"/>
    </source>
</evidence>
<protein>
    <recommendedName>
        <fullName evidence="1">Metallo-beta-lactamase domain-containing protein</fullName>
    </recommendedName>
</protein>
<proteinExistence type="predicted"/>
<dbReference type="Gene3D" id="3.60.15.10">
    <property type="entry name" value="Ribonuclease Z/Hydroxyacylglutathione hydrolase-like"/>
    <property type="match status" value="1"/>
</dbReference>
<dbReference type="Pfam" id="PF23023">
    <property type="entry name" value="Anti-Pycsar_Apyc1"/>
    <property type="match status" value="1"/>
</dbReference>
<evidence type="ECO:0000313" key="2">
    <source>
        <dbReference type="EMBL" id="KKL79855.1"/>
    </source>
</evidence>